<proteinExistence type="predicted"/>
<feature type="region of interest" description="Disordered" evidence="1">
    <location>
        <begin position="82"/>
        <end position="118"/>
    </location>
</feature>
<dbReference type="Proteomes" id="UP000198582">
    <property type="component" value="Unassembled WGS sequence"/>
</dbReference>
<feature type="compositionally biased region" description="Low complexity" evidence="1">
    <location>
        <begin position="82"/>
        <end position="93"/>
    </location>
</feature>
<sequence length="118" mass="12789">MPSEPESATAAFTRAGQDAVTYARRVAGTALARNERHRTENRELLKQFGRQRLSGGAEPVPSVLRGAAQRFRAARGLPVPEVPAAAELAEPAPNSSPRPPRTSEGDEDFSQLRIMRQA</sequence>
<evidence type="ECO:0000313" key="3">
    <source>
        <dbReference type="Proteomes" id="UP000198582"/>
    </source>
</evidence>
<organism evidence="2 3">
    <name type="scientific">Amycolatopsis saalfeldensis</name>
    <dbReference type="NCBI Taxonomy" id="394193"/>
    <lineage>
        <taxon>Bacteria</taxon>
        <taxon>Bacillati</taxon>
        <taxon>Actinomycetota</taxon>
        <taxon>Actinomycetes</taxon>
        <taxon>Pseudonocardiales</taxon>
        <taxon>Pseudonocardiaceae</taxon>
        <taxon>Amycolatopsis</taxon>
    </lineage>
</organism>
<evidence type="ECO:0000256" key="1">
    <source>
        <dbReference type="SAM" id="MobiDB-lite"/>
    </source>
</evidence>
<dbReference type="OrthoDB" id="3629215at2"/>
<dbReference type="AlphaFoldDB" id="A0A1H8YHI9"/>
<keyword evidence="3" id="KW-1185">Reference proteome</keyword>
<reference evidence="2 3" key="1">
    <citation type="submission" date="2016-10" db="EMBL/GenBank/DDBJ databases">
        <authorList>
            <person name="de Groot N.N."/>
        </authorList>
    </citation>
    <scope>NUCLEOTIDE SEQUENCE [LARGE SCALE GENOMIC DNA]</scope>
    <source>
        <strain evidence="2 3">DSM 44993</strain>
    </source>
</reference>
<dbReference type="EMBL" id="FOEF01000017">
    <property type="protein sequence ID" value="SEP51684.1"/>
    <property type="molecule type" value="Genomic_DNA"/>
</dbReference>
<name>A0A1H8YHI9_9PSEU</name>
<evidence type="ECO:0000313" key="2">
    <source>
        <dbReference type="EMBL" id="SEP51684.1"/>
    </source>
</evidence>
<gene>
    <name evidence="2" type="ORF">SAMN04489732_1172</name>
</gene>
<protein>
    <submittedName>
        <fullName evidence="2">Uncharacterized protein</fullName>
    </submittedName>
</protein>
<accession>A0A1H8YHI9</accession>
<dbReference type="RefSeq" id="WP_091623786.1">
    <property type="nucleotide sequence ID" value="NZ_FOEF01000017.1"/>
</dbReference>
<dbReference type="STRING" id="394193.SAMN04489732_1172"/>